<dbReference type="InterPro" id="IPR054174">
    <property type="entry name" value="Alpha-amylase-like_C"/>
</dbReference>
<sequence length="616" mass="71060">MKTPYLYHGQDTAWVTRSEHNLKLTLVSESDLLISAIFIRCEPDNEEMLVDMVRGSTNGRLQYWHGEIPLNSDKSLTHYCFKVMQNSRQWWLHGNGVSPRVPGKEAHFKYNKDDQPPAWVKEQVFYQIFPDRFANGDPTISVKTDEYCLRGNERPTIAKEWGEPVSPHGSNGPNEFYGGDLKGIHEKFDYFEDLGITALYLNPIFSAPSNHKYDTTDYRNVDPHLGTNEQFAEMVADLHQRNMKIMLDAVYNHTSVNHPWFDMYQKNQDEAGAYNHPESKYRHYYQFSGDSNDYIGWNGISSLPKLNFSNPEVQEYIYSGQDAVIKHWLRPPYNIDAWRFDVIHMLGEGAGATNNAHYVKAFRQSAKSENPDCYVLGEHFFEASQWLQGDQEDGAMNYYGFAHPIRAFFAHKDIAYHNCQIDADELVDWLNEARSKMPWLNQLSQLNQLDSHDTMRFLTMLEDDQETMQLALLMLFAYVGTPCIYYGTEVALEGGQDPDNRRCFPWERTEKPHAMFSFLKQLIAIRKNHHSLQEGSIQWLVAEHKQLAFARTLGDEITVCLMNNSEHARTIEVPVWQLGIEDAQLKDLLTGDEWQSKQGILTLTLAGKEGLLLSLV</sequence>
<evidence type="ECO:0000256" key="3">
    <source>
        <dbReference type="PIRSR" id="PIRSR036918-50"/>
    </source>
</evidence>
<evidence type="ECO:0000313" key="6">
    <source>
        <dbReference type="EMBL" id="OLQ74547.1"/>
    </source>
</evidence>
<dbReference type="Gene3D" id="3.20.20.80">
    <property type="entry name" value="Glycosidases"/>
    <property type="match status" value="1"/>
</dbReference>
<dbReference type="InterPro" id="IPR017069">
    <property type="entry name" value="MalZ"/>
</dbReference>
<evidence type="ECO:0000256" key="1">
    <source>
        <dbReference type="ARBA" id="ARBA00022801"/>
    </source>
</evidence>
<dbReference type="STRING" id="1903952.BIT28_14005"/>
<dbReference type="PIRSF" id="PIRSF036918">
    <property type="entry name" value="Maltodextrin_glucosidase"/>
    <property type="match status" value="1"/>
</dbReference>
<reference evidence="6 7" key="1">
    <citation type="submission" date="2016-09" db="EMBL/GenBank/DDBJ databases">
        <title>Photobacterium proteolyticum sp. nov. a protease producing bacterium isolated from ocean sediments of Laizhou Bay.</title>
        <authorList>
            <person name="Li Y."/>
        </authorList>
    </citation>
    <scope>NUCLEOTIDE SEQUENCE [LARGE SCALE GENOMIC DNA]</scope>
    <source>
        <strain evidence="6 7">13-12</strain>
    </source>
</reference>
<gene>
    <name evidence="6" type="ORF">BIT28_14005</name>
</gene>
<dbReference type="Pfam" id="PF00128">
    <property type="entry name" value="Alpha-amylase"/>
    <property type="match status" value="1"/>
</dbReference>
<name>A0A1Q9GJC2_9GAMM</name>
<feature type="site" description="Transition state stabilizer" evidence="4">
    <location>
        <position position="453"/>
    </location>
</feature>
<dbReference type="SUPFAM" id="SSF51011">
    <property type="entry name" value="Glycosyl hydrolase domain"/>
    <property type="match status" value="1"/>
</dbReference>
<proteinExistence type="predicted"/>
<feature type="domain" description="Glycosyl hydrolase family 13 catalytic" evidence="5">
    <location>
        <begin position="127"/>
        <end position="526"/>
    </location>
</feature>
<dbReference type="OrthoDB" id="9805159at2"/>
<feature type="active site" description="Proton donor" evidence="3">
    <location>
        <position position="378"/>
    </location>
</feature>
<dbReference type="Pfam" id="PF22026">
    <property type="entry name" value="Alpha-amylase_C_2"/>
    <property type="match status" value="1"/>
</dbReference>
<keyword evidence="2" id="KW-0326">Glycosidase</keyword>
<dbReference type="CDD" id="cd11338">
    <property type="entry name" value="AmyAc_CMD"/>
    <property type="match status" value="1"/>
</dbReference>
<dbReference type="SUPFAM" id="SSF51445">
    <property type="entry name" value="(Trans)glycosidases"/>
    <property type="match status" value="1"/>
</dbReference>
<organism evidence="6 7">
    <name type="scientific">Photobacterium proteolyticum</name>
    <dbReference type="NCBI Taxonomy" id="1903952"/>
    <lineage>
        <taxon>Bacteria</taxon>
        <taxon>Pseudomonadati</taxon>
        <taxon>Pseudomonadota</taxon>
        <taxon>Gammaproteobacteria</taxon>
        <taxon>Vibrionales</taxon>
        <taxon>Vibrionaceae</taxon>
        <taxon>Photobacterium</taxon>
    </lineage>
</organism>
<dbReference type="InterPro" id="IPR013780">
    <property type="entry name" value="Glyco_hydro_b"/>
</dbReference>
<dbReference type="PANTHER" id="PTHR10357:SF210">
    <property type="entry name" value="MALTODEXTRIN GLUCOSIDASE"/>
    <property type="match status" value="1"/>
</dbReference>
<evidence type="ECO:0000259" key="5">
    <source>
        <dbReference type="SMART" id="SM00642"/>
    </source>
</evidence>
<dbReference type="EMBL" id="MJIL01000083">
    <property type="protein sequence ID" value="OLQ74547.1"/>
    <property type="molecule type" value="Genomic_DNA"/>
</dbReference>
<dbReference type="GO" id="GO:0005737">
    <property type="term" value="C:cytoplasm"/>
    <property type="evidence" value="ECO:0007669"/>
    <property type="project" value="InterPro"/>
</dbReference>
<dbReference type="GO" id="GO:0005975">
    <property type="term" value="P:carbohydrate metabolic process"/>
    <property type="evidence" value="ECO:0007669"/>
    <property type="project" value="InterPro"/>
</dbReference>
<dbReference type="InterPro" id="IPR014756">
    <property type="entry name" value="Ig_E-set"/>
</dbReference>
<dbReference type="SUPFAM" id="SSF81296">
    <property type="entry name" value="E set domains"/>
    <property type="match status" value="1"/>
</dbReference>
<dbReference type="AlphaFoldDB" id="A0A1Q9GJC2"/>
<dbReference type="NCBIfam" id="NF008051">
    <property type="entry name" value="PRK10785.1"/>
    <property type="match status" value="1"/>
</dbReference>
<evidence type="ECO:0000256" key="2">
    <source>
        <dbReference type="ARBA" id="ARBA00023295"/>
    </source>
</evidence>
<dbReference type="InterPro" id="IPR006047">
    <property type="entry name" value="GH13_cat_dom"/>
</dbReference>
<keyword evidence="7" id="KW-1185">Reference proteome</keyword>
<keyword evidence="1" id="KW-0378">Hydrolase</keyword>
<protein>
    <submittedName>
        <fullName evidence="6">Maltodextrin glucosidase</fullName>
    </submittedName>
</protein>
<dbReference type="GO" id="GO:0004558">
    <property type="term" value="F:alpha-1,4-glucosidase activity"/>
    <property type="evidence" value="ECO:0007669"/>
    <property type="project" value="InterPro"/>
</dbReference>
<dbReference type="PANTHER" id="PTHR10357">
    <property type="entry name" value="ALPHA-AMYLASE FAMILY MEMBER"/>
    <property type="match status" value="1"/>
</dbReference>
<dbReference type="SMART" id="SM00642">
    <property type="entry name" value="Aamy"/>
    <property type="match status" value="1"/>
</dbReference>
<comment type="caution">
    <text evidence="6">The sequence shown here is derived from an EMBL/GenBank/DDBJ whole genome shotgun (WGS) entry which is preliminary data.</text>
</comment>
<dbReference type="InterPro" id="IPR004185">
    <property type="entry name" value="Glyco_hydro_13_lg-like_dom"/>
</dbReference>
<evidence type="ECO:0000313" key="7">
    <source>
        <dbReference type="Proteomes" id="UP000186905"/>
    </source>
</evidence>
<dbReference type="Gene3D" id="2.60.40.1180">
    <property type="entry name" value="Golgi alpha-mannosidase II"/>
    <property type="match status" value="1"/>
</dbReference>
<feature type="active site" description="Nucleophile" evidence="3">
    <location>
        <position position="341"/>
    </location>
</feature>
<dbReference type="RefSeq" id="WP_075765655.1">
    <property type="nucleotide sequence ID" value="NZ_MJIL01000083.1"/>
</dbReference>
<dbReference type="CDD" id="cd02857">
    <property type="entry name" value="E_set_CDase_PDE_N"/>
    <property type="match status" value="1"/>
</dbReference>
<evidence type="ECO:0000256" key="4">
    <source>
        <dbReference type="PIRSR" id="PIRSR036918-51"/>
    </source>
</evidence>
<dbReference type="Proteomes" id="UP000186905">
    <property type="component" value="Unassembled WGS sequence"/>
</dbReference>
<dbReference type="InterPro" id="IPR017853">
    <property type="entry name" value="GH"/>
</dbReference>
<accession>A0A1Q9GJC2</accession>